<dbReference type="Proteomes" id="UP001299068">
    <property type="component" value="Unassembled WGS sequence"/>
</dbReference>
<dbReference type="EMBL" id="JAIKTU010000005">
    <property type="protein sequence ID" value="MBY0755324.1"/>
    <property type="molecule type" value="Genomic_DNA"/>
</dbReference>
<organism evidence="2 3">
    <name type="scientific">Clostridium sardiniense</name>
    <name type="common">Clostridium absonum</name>
    <dbReference type="NCBI Taxonomy" id="29369"/>
    <lineage>
        <taxon>Bacteria</taxon>
        <taxon>Bacillati</taxon>
        <taxon>Bacillota</taxon>
        <taxon>Clostridia</taxon>
        <taxon>Eubacteriales</taxon>
        <taxon>Clostridiaceae</taxon>
        <taxon>Clostridium</taxon>
    </lineage>
</organism>
<gene>
    <name evidence="2" type="ORF">K5V21_07625</name>
</gene>
<dbReference type="RefSeq" id="WP_221860510.1">
    <property type="nucleotide sequence ID" value="NZ_JAIKTU010000005.1"/>
</dbReference>
<dbReference type="Pfam" id="PF12650">
    <property type="entry name" value="DUF3784"/>
    <property type="match status" value="1"/>
</dbReference>
<keyword evidence="1" id="KW-1133">Transmembrane helix</keyword>
<reference evidence="2 3" key="1">
    <citation type="journal article" date="2021" name="Cell Host Microbe">
        <title>in vivo commensal control of Clostridioides difficile virulence.</title>
        <authorList>
            <person name="Girinathan B.P."/>
            <person name="Dibenedetto N."/>
            <person name="Worley J.N."/>
            <person name="Peltier J."/>
            <person name="Arrieta-Ortiz M.L."/>
            <person name="Rupa Christinal Immanuel S."/>
            <person name="Lavin R."/>
            <person name="Delaney M.L."/>
            <person name="Cummins C."/>
            <person name="Hoffmann M."/>
            <person name="Luo Y."/>
            <person name="Gonzalez-Escalona N."/>
            <person name="Allard M."/>
            <person name="Onderdonk A.B."/>
            <person name="Gerber G.K."/>
            <person name="Sonenshein A.L."/>
            <person name="Baliga N."/>
            <person name="Dupuy B."/>
            <person name="Bry L."/>
        </authorList>
    </citation>
    <scope>NUCLEOTIDE SEQUENCE [LARGE SCALE GENOMIC DNA]</scope>
    <source>
        <strain evidence="2 3">DSM 599</strain>
    </source>
</reference>
<feature type="transmembrane region" description="Helical" evidence="1">
    <location>
        <begin position="6"/>
        <end position="24"/>
    </location>
</feature>
<keyword evidence="1" id="KW-0472">Membrane</keyword>
<name>A0ABS7KWY6_CLOSR</name>
<protein>
    <submittedName>
        <fullName evidence="2">DUF3784 domain-containing protein</fullName>
    </submittedName>
</protein>
<evidence type="ECO:0000313" key="3">
    <source>
        <dbReference type="Proteomes" id="UP001299068"/>
    </source>
</evidence>
<evidence type="ECO:0000313" key="2">
    <source>
        <dbReference type="EMBL" id="MBY0755324.1"/>
    </source>
</evidence>
<sequence>MNFFIVLNLIVGALAIFFGYKIKFKKRSIFINDYKIKNIIDEKSYLNWIGLVLLAFGLLIIVIALVTFLSKSVLIAAIIDTILIVALIILLIYGDKKYSK</sequence>
<dbReference type="InterPro" id="IPR017259">
    <property type="entry name" value="UCP037672"/>
</dbReference>
<accession>A0ABS7KWY6</accession>
<feature type="transmembrane region" description="Helical" evidence="1">
    <location>
        <begin position="74"/>
        <end position="94"/>
    </location>
</feature>
<feature type="transmembrane region" description="Helical" evidence="1">
    <location>
        <begin position="45"/>
        <end position="68"/>
    </location>
</feature>
<comment type="caution">
    <text evidence="2">The sequence shown here is derived from an EMBL/GenBank/DDBJ whole genome shotgun (WGS) entry which is preliminary data.</text>
</comment>
<keyword evidence="3" id="KW-1185">Reference proteome</keyword>
<evidence type="ECO:0000256" key="1">
    <source>
        <dbReference type="SAM" id="Phobius"/>
    </source>
</evidence>
<proteinExistence type="predicted"/>
<keyword evidence="1" id="KW-0812">Transmembrane</keyword>